<sequence>MRLALHSSAAPPSCIMALGFKNFILTCSCSLKSWDGEKCTFVLLCRRRHSPPSSSSTPSDLSRFFVNVNCEHYCVGGGRSLSRLGLGCACSLGKEICSDLGDINRKGRFSGQMPMFDTHVLISRWPVKMLLARWPEHLFMFTPAFISEFPFNNGSLVNPVPANNLVNIHSIFWTHVFCVCYQTHP</sequence>
<evidence type="ECO:0000313" key="1">
    <source>
        <dbReference type="EMBL" id="KAL1557188.1"/>
    </source>
</evidence>
<accession>A0ABD1HL48</accession>
<protein>
    <recommendedName>
        <fullName evidence="3">EGF-like domain-containing protein</fullName>
    </recommendedName>
</protein>
<reference evidence="1 2" key="1">
    <citation type="submission" date="2024-06" db="EMBL/GenBank/DDBJ databases">
        <title>A chromosome level genome sequence of Diviner's sage (Salvia divinorum).</title>
        <authorList>
            <person name="Ford S.A."/>
            <person name="Ro D.-K."/>
            <person name="Ness R.W."/>
            <person name="Phillips M.A."/>
        </authorList>
    </citation>
    <scope>NUCLEOTIDE SEQUENCE [LARGE SCALE GENOMIC DNA]</scope>
    <source>
        <strain evidence="1">SAF-2024a</strain>
        <tissue evidence="1">Leaf</tissue>
    </source>
</reference>
<keyword evidence="2" id="KW-1185">Reference proteome</keyword>
<name>A0ABD1HL48_SALDI</name>
<dbReference type="Proteomes" id="UP001567538">
    <property type="component" value="Unassembled WGS sequence"/>
</dbReference>
<gene>
    <name evidence="1" type="ORF">AAHA92_12708</name>
</gene>
<dbReference type="AlphaFoldDB" id="A0ABD1HL48"/>
<evidence type="ECO:0000313" key="2">
    <source>
        <dbReference type="Proteomes" id="UP001567538"/>
    </source>
</evidence>
<organism evidence="1 2">
    <name type="scientific">Salvia divinorum</name>
    <name type="common">Maria pastora</name>
    <name type="synonym">Diviner's sage</name>
    <dbReference type="NCBI Taxonomy" id="28513"/>
    <lineage>
        <taxon>Eukaryota</taxon>
        <taxon>Viridiplantae</taxon>
        <taxon>Streptophyta</taxon>
        <taxon>Embryophyta</taxon>
        <taxon>Tracheophyta</taxon>
        <taxon>Spermatophyta</taxon>
        <taxon>Magnoliopsida</taxon>
        <taxon>eudicotyledons</taxon>
        <taxon>Gunneridae</taxon>
        <taxon>Pentapetalae</taxon>
        <taxon>asterids</taxon>
        <taxon>lamiids</taxon>
        <taxon>Lamiales</taxon>
        <taxon>Lamiaceae</taxon>
        <taxon>Nepetoideae</taxon>
        <taxon>Mentheae</taxon>
        <taxon>Salviinae</taxon>
        <taxon>Salvia</taxon>
        <taxon>Salvia subgen. Calosphace</taxon>
    </lineage>
</organism>
<proteinExistence type="predicted"/>
<comment type="caution">
    <text evidence="1">The sequence shown here is derived from an EMBL/GenBank/DDBJ whole genome shotgun (WGS) entry which is preliminary data.</text>
</comment>
<evidence type="ECO:0008006" key="3">
    <source>
        <dbReference type="Google" id="ProtNLM"/>
    </source>
</evidence>
<dbReference type="EMBL" id="JBEAFC010000005">
    <property type="protein sequence ID" value="KAL1557188.1"/>
    <property type="molecule type" value="Genomic_DNA"/>
</dbReference>